<evidence type="ECO:0000256" key="1">
    <source>
        <dbReference type="ARBA" id="ARBA00022857"/>
    </source>
</evidence>
<protein>
    <submittedName>
        <fullName evidence="4">PIG3 family NAD(P)H quinone oxidoreductase</fullName>
    </submittedName>
</protein>
<gene>
    <name evidence="4" type="ORF">HDG69_002966</name>
</gene>
<dbReference type="Pfam" id="PF00107">
    <property type="entry name" value="ADH_zinc_N"/>
    <property type="match status" value="1"/>
</dbReference>
<evidence type="ECO:0000259" key="3">
    <source>
        <dbReference type="SMART" id="SM00829"/>
    </source>
</evidence>
<dbReference type="SUPFAM" id="SSF51735">
    <property type="entry name" value="NAD(P)-binding Rossmann-fold domains"/>
    <property type="match status" value="1"/>
</dbReference>
<dbReference type="NCBIfam" id="TIGR02824">
    <property type="entry name" value="quinone_pig3"/>
    <property type="match status" value="1"/>
</dbReference>
<name>A0ABX2A9E0_9MICO</name>
<organism evidence="4 5">
    <name type="scientific">Isoptericola halotolerans</name>
    <dbReference type="NCBI Taxonomy" id="300560"/>
    <lineage>
        <taxon>Bacteria</taxon>
        <taxon>Bacillati</taxon>
        <taxon>Actinomycetota</taxon>
        <taxon>Actinomycetes</taxon>
        <taxon>Micrococcales</taxon>
        <taxon>Promicromonosporaceae</taxon>
        <taxon>Isoptericola</taxon>
    </lineage>
</organism>
<dbReference type="SMART" id="SM00829">
    <property type="entry name" value="PKS_ER"/>
    <property type="match status" value="1"/>
</dbReference>
<dbReference type="Proteomes" id="UP000757540">
    <property type="component" value="Unassembled WGS sequence"/>
</dbReference>
<dbReference type="Gene3D" id="3.40.50.720">
    <property type="entry name" value="NAD(P)-binding Rossmann-like Domain"/>
    <property type="match status" value="1"/>
</dbReference>
<evidence type="ECO:0000313" key="5">
    <source>
        <dbReference type="Proteomes" id="UP000757540"/>
    </source>
</evidence>
<feature type="domain" description="Enoyl reductase (ER)" evidence="3">
    <location>
        <begin position="1"/>
        <end position="239"/>
    </location>
</feature>
<dbReference type="InterPro" id="IPR036291">
    <property type="entry name" value="NAD(P)-bd_dom_sf"/>
</dbReference>
<keyword evidence="2" id="KW-0560">Oxidoreductase</keyword>
<keyword evidence="1" id="KW-0521">NADP</keyword>
<comment type="caution">
    <text evidence="4">The sequence shown here is derived from an EMBL/GenBank/DDBJ whole genome shotgun (WGS) entry which is preliminary data.</text>
</comment>
<dbReference type="PANTHER" id="PTHR48106">
    <property type="entry name" value="QUINONE OXIDOREDUCTASE PIG3-RELATED"/>
    <property type="match status" value="1"/>
</dbReference>
<dbReference type="InterPro" id="IPR013149">
    <property type="entry name" value="ADH-like_C"/>
</dbReference>
<keyword evidence="5" id="KW-1185">Reference proteome</keyword>
<dbReference type="Gene3D" id="3.90.180.10">
    <property type="entry name" value="Medium-chain alcohol dehydrogenases, catalytic domain"/>
    <property type="match status" value="1"/>
</dbReference>
<evidence type="ECO:0000256" key="2">
    <source>
        <dbReference type="ARBA" id="ARBA00023002"/>
    </source>
</evidence>
<proteinExistence type="predicted"/>
<accession>A0ABX2A9E0</accession>
<dbReference type="PANTHER" id="PTHR48106:SF8">
    <property type="entry name" value="OS02G0805600 PROTEIN"/>
    <property type="match status" value="1"/>
</dbReference>
<dbReference type="EMBL" id="JABEZU010000004">
    <property type="protein sequence ID" value="NOV98371.1"/>
    <property type="molecule type" value="Genomic_DNA"/>
</dbReference>
<dbReference type="InterPro" id="IPR020843">
    <property type="entry name" value="ER"/>
</dbReference>
<dbReference type="SUPFAM" id="SSF50129">
    <property type="entry name" value="GroES-like"/>
    <property type="match status" value="1"/>
</dbReference>
<dbReference type="InterPro" id="IPR014189">
    <property type="entry name" value="Quinone_OxRdtase_PIG3"/>
</dbReference>
<sequence>MVALLEGGGYADQVVVRETQTLPVPDGVGLVEAAALPEAACTAWTNLVDTGRLRRGETLLVQGGSGGVGSLAVQLGAALGARVVATAGGPERAARCRELGAGVVVDHRSEDVVAAVRQATDGRGADIVLDVLGGGGLQDNVRLLAPGGRLVVIGLQQGRTGELDLARLMAKRATVTGTTLRSRTAQEKAEIVAAVGRHVWPMVADGRLRPVVHARVPLDEAQTAHDLLESGEVFGKVLLVP</sequence>
<reference evidence="4 5" key="1">
    <citation type="submission" date="2020-05" db="EMBL/GenBank/DDBJ databases">
        <title>Genomic Encyclopedia of Type Strains, Phase III (KMG-III): the genomes of soil and plant-associated and newly described type strains.</title>
        <authorList>
            <person name="Whitman W."/>
        </authorList>
    </citation>
    <scope>NUCLEOTIDE SEQUENCE [LARGE SCALE GENOMIC DNA]</scope>
    <source>
        <strain evidence="4 5">KCTC 19046</strain>
    </source>
</reference>
<evidence type="ECO:0000313" key="4">
    <source>
        <dbReference type="EMBL" id="NOV98371.1"/>
    </source>
</evidence>
<dbReference type="InterPro" id="IPR011032">
    <property type="entry name" value="GroES-like_sf"/>
</dbReference>